<evidence type="ECO:0000313" key="1">
    <source>
        <dbReference type="EMBL" id="MBA0085617.1"/>
    </source>
</evidence>
<keyword evidence="2" id="KW-1185">Reference proteome</keyword>
<dbReference type="Proteomes" id="UP000567293">
    <property type="component" value="Unassembled WGS sequence"/>
</dbReference>
<dbReference type="AlphaFoldDB" id="A0A7V8NQT0"/>
<comment type="caution">
    <text evidence="1">The sequence shown here is derived from an EMBL/GenBank/DDBJ whole genome shotgun (WGS) entry which is preliminary data.</text>
</comment>
<protein>
    <submittedName>
        <fullName evidence="1">Uncharacterized protein</fullName>
    </submittedName>
</protein>
<dbReference type="EMBL" id="JACDQQ010001120">
    <property type="protein sequence ID" value="MBA0085617.1"/>
    <property type="molecule type" value="Genomic_DNA"/>
</dbReference>
<sequence length="110" mass="11918">MPGSPTTPGYPNACVGALGYIAFRYTDSVGTRNQFSIAAQWLACTFPYRRFADTLAGACARLGADAVRYSFIVVDLHHLLHAGLPAHLCENAASGVIRELGFPRDMRGMR</sequence>
<reference evidence="1" key="1">
    <citation type="submission" date="2020-06" db="EMBL/GenBank/DDBJ databases">
        <title>Legume-microbial interactions unlock mineral nutrients during tropical forest succession.</title>
        <authorList>
            <person name="Epihov D.Z."/>
        </authorList>
    </citation>
    <scope>NUCLEOTIDE SEQUENCE [LARGE SCALE GENOMIC DNA]</scope>
    <source>
        <strain evidence="1">Pan2503</strain>
    </source>
</reference>
<organism evidence="1 2">
    <name type="scientific">Candidatus Acidiferrum panamense</name>
    <dbReference type="NCBI Taxonomy" id="2741543"/>
    <lineage>
        <taxon>Bacteria</taxon>
        <taxon>Pseudomonadati</taxon>
        <taxon>Acidobacteriota</taxon>
        <taxon>Terriglobia</taxon>
        <taxon>Candidatus Acidiferrales</taxon>
        <taxon>Candidatus Acidiferrum</taxon>
    </lineage>
</organism>
<proteinExistence type="predicted"/>
<evidence type="ECO:0000313" key="2">
    <source>
        <dbReference type="Proteomes" id="UP000567293"/>
    </source>
</evidence>
<name>A0A7V8NQT0_9BACT</name>
<accession>A0A7V8NQT0</accession>
<gene>
    <name evidence="1" type="ORF">HRJ53_11530</name>
</gene>